<dbReference type="InterPro" id="IPR014284">
    <property type="entry name" value="RNA_pol_sigma-70_dom"/>
</dbReference>
<protein>
    <submittedName>
        <fullName evidence="7">Sigma-70 family RNA polymerase sigma factor</fullName>
    </submittedName>
</protein>
<dbReference type="InterPro" id="IPR013249">
    <property type="entry name" value="RNA_pol_sigma70_r4_t2"/>
</dbReference>
<gene>
    <name evidence="7" type="ORF">ISP14_13250</name>
</gene>
<dbReference type="SUPFAM" id="SSF88659">
    <property type="entry name" value="Sigma3 and sigma4 domains of RNA polymerase sigma factors"/>
    <property type="match status" value="1"/>
</dbReference>
<dbReference type="PANTHER" id="PTHR43133">
    <property type="entry name" value="RNA POLYMERASE ECF-TYPE SIGMA FACTO"/>
    <property type="match status" value="1"/>
</dbReference>
<feature type="domain" description="RNA polymerase sigma-70 region 2" evidence="5">
    <location>
        <begin position="8"/>
        <end position="69"/>
    </location>
</feature>
<evidence type="ECO:0000256" key="1">
    <source>
        <dbReference type="ARBA" id="ARBA00010641"/>
    </source>
</evidence>
<dbReference type="InterPro" id="IPR013324">
    <property type="entry name" value="RNA_pol_sigma_r3/r4-like"/>
</dbReference>
<dbReference type="InterPro" id="IPR007627">
    <property type="entry name" value="RNA_pol_sigma70_r2"/>
</dbReference>
<evidence type="ECO:0000313" key="7">
    <source>
        <dbReference type="EMBL" id="MFK2931759.1"/>
    </source>
</evidence>
<reference evidence="7 8" key="1">
    <citation type="submission" date="2020-10" db="EMBL/GenBank/DDBJ databases">
        <title>Phylogeny of dyella-like bacteria.</title>
        <authorList>
            <person name="Fu J."/>
        </authorList>
    </citation>
    <scope>NUCLEOTIDE SEQUENCE [LARGE SCALE GENOMIC DNA]</scope>
    <source>
        <strain evidence="7 8">DKC-1</strain>
    </source>
</reference>
<dbReference type="Pfam" id="PF08281">
    <property type="entry name" value="Sigma70_r4_2"/>
    <property type="match status" value="1"/>
</dbReference>
<dbReference type="InterPro" id="IPR036388">
    <property type="entry name" value="WH-like_DNA-bd_sf"/>
</dbReference>
<dbReference type="SUPFAM" id="SSF88946">
    <property type="entry name" value="Sigma2 domain of RNA polymerase sigma factors"/>
    <property type="match status" value="1"/>
</dbReference>
<dbReference type="NCBIfam" id="TIGR02937">
    <property type="entry name" value="sigma70-ECF"/>
    <property type="match status" value="1"/>
</dbReference>
<evidence type="ECO:0000259" key="6">
    <source>
        <dbReference type="Pfam" id="PF08281"/>
    </source>
</evidence>
<name>A0ABW8KHZ7_9GAMM</name>
<organism evidence="7 8">
    <name type="scientific">Dyella agri</name>
    <dbReference type="NCBI Taxonomy" id="1926869"/>
    <lineage>
        <taxon>Bacteria</taxon>
        <taxon>Pseudomonadati</taxon>
        <taxon>Pseudomonadota</taxon>
        <taxon>Gammaproteobacteria</taxon>
        <taxon>Lysobacterales</taxon>
        <taxon>Rhodanobacteraceae</taxon>
        <taxon>Dyella</taxon>
    </lineage>
</organism>
<evidence type="ECO:0000313" key="8">
    <source>
        <dbReference type="Proteomes" id="UP001620397"/>
    </source>
</evidence>
<evidence type="ECO:0000256" key="4">
    <source>
        <dbReference type="ARBA" id="ARBA00023163"/>
    </source>
</evidence>
<keyword evidence="3" id="KW-0731">Sigma factor</keyword>
<sequence>MSSLSIMLRKVRAVLLRSGVAAQDADDLVHEAFVRLESYARKQEIRSQEAFLVTTAMNLGRDQARHRARVPVDSEEFDILSLADAAPLPEEQLLSQERLRRVGTGLDRLDPQTRRCLLAKRLDGLTAVQIAEREGLSVAAVEKRVARALLFLAQWMGES</sequence>
<proteinExistence type="inferred from homology"/>
<comment type="caution">
    <text evidence="7">The sequence shown here is derived from an EMBL/GenBank/DDBJ whole genome shotgun (WGS) entry which is preliminary data.</text>
</comment>
<dbReference type="Proteomes" id="UP001620397">
    <property type="component" value="Unassembled WGS sequence"/>
</dbReference>
<dbReference type="InterPro" id="IPR013325">
    <property type="entry name" value="RNA_pol_sigma_r2"/>
</dbReference>
<feature type="domain" description="RNA polymerase sigma factor 70 region 4 type 2" evidence="6">
    <location>
        <begin position="102"/>
        <end position="152"/>
    </location>
</feature>
<dbReference type="Pfam" id="PF04542">
    <property type="entry name" value="Sigma70_r2"/>
    <property type="match status" value="1"/>
</dbReference>
<evidence type="ECO:0000256" key="2">
    <source>
        <dbReference type="ARBA" id="ARBA00023015"/>
    </source>
</evidence>
<dbReference type="EMBL" id="JADIKL010000007">
    <property type="protein sequence ID" value="MFK2931759.1"/>
    <property type="molecule type" value="Genomic_DNA"/>
</dbReference>
<comment type="similarity">
    <text evidence="1">Belongs to the sigma-70 factor family. ECF subfamily.</text>
</comment>
<keyword evidence="8" id="KW-1185">Reference proteome</keyword>
<dbReference type="Gene3D" id="1.10.1740.10">
    <property type="match status" value="1"/>
</dbReference>
<dbReference type="Gene3D" id="1.10.10.10">
    <property type="entry name" value="Winged helix-like DNA-binding domain superfamily/Winged helix DNA-binding domain"/>
    <property type="match status" value="1"/>
</dbReference>
<accession>A0ABW8KHZ7</accession>
<keyword evidence="2" id="KW-0805">Transcription regulation</keyword>
<keyword evidence="4" id="KW-0804">Transcription</keyword>
<evidence type="ECO:0000259" key="5">
    <source>
        <dbReference type="Pfam" id="PF04542"/>
    </source>
</evidence>
<dbReference type="InterPro" id="IPR039425">
    <property type="entry name" value="RNA_pol_sigma-70-like"/>
</dbReference>
<dbReference type="PANTHER" id="PTHR43133:SF63">
    <property type="entry name" value="RNA POLYMERASE SIGMA FACTOR FECI-RELATED"/>
    <property type="match status" value="1"/>
</dbReference>
<evidence type="ECO:0000256" key="3">
    <source>
        <dbReference type="ARBA" id="ARBA00023082"/>
    </source>
</evidence>